<sequence length="110" mass="11689">MDTMDPLDLRAPDAPTTAKPPPPAWLTHALCVLWPAFLMAAVLEMLVFAWIDPAGLLGHHGTGQPGEAIAVHSLAFLLFWATIALAIGLSHWLSDRTGDRAPAVGTRSAT</sequence>
<name>A0ABU9BAC7_9BURK</name>
<keyword evidence="4" id="KW-1185">Reference proteome</keyword>
<comment type="caution">
    <text evidence="3">The sequence shown here is derived from an EMBL/GenBank/DDBJ whole genome shotgun (WGS) entry which is preliminary data.</text>
</comment>
<feature type="transmembrane region" description="Helical" evidence="2">
    <location>
        <begin position="29"/>
        <end position="51"/>
    </location>
</feature>
<evidence type="ECO:0000313" key="4">
    <source>
        <dbReference type="Proteomes" id="UP001368500"/>
    </source>
</evidence>
<evidence type="ECO:0000256" key="1">
    <source>
        <dbReference type="SAM" id="MobiDB-lite"/>
    </source>
</evidence>
<gene>
    <name evidence="3" type="ORF">AACH11_08930</name>
</gene>
<feature type="region of interest" description="Disordered" evidence="1">
    <location>
        <begin position="1"/>
        <end position="23"/>
    </location>
</feature>
<evidence type="ECO:0000313" key="3">
    <source>
        <dbReference type="EMBL" id="MEK8026084.1"/>
    </source>
</evidence>
<keyword evidence="2" id="KW-1133">Transmembrane helix</keyword>
<organism evidence="3 4">
    <name type="scientific">Pseudaquabacterium rugosum</name>
    <dbReference type="NCBI Taxonomy" id="2984194"/>
    <lineage>
        <taxon>Bacteria</taxon>
        <taxon>Pseudomonadati</taxon>
        <taxon>Pseudomonadota</taxon>
        <taxon>Betaproteobacteria</taxon>
        <taxon>Burkholderiales</taxon>
        <taxon>Sphaerotilaceae</taxon>
        <taxon>Pseudaquabacterium</taxon>
    </lineage>
</organism>
<dbReference type="RefSeq" id="WP_341373870.1">
    <property type="nucleotide sequence ID" value="NZ_JBBUTF010000007.1"/>
</dbReference>
<dbReference type="EMBL" id="JBBUTF010000007">
    <property type="protein sequence ID" value="MEK8026084.1"/>
    <property type="molecule type" value="Genomic_DNA"/>
</dbReference>
<dbReference type="Proteomes" id="UP001368500">
    <property type="component" value="Unassembled WGS sequence"/>
</dbReference>
<feature type="transmembrane region" description="Helical" evidence="2">
    <location>
        <begin position="71"/>
        <end position="93"/>
    </location>
</feature>
<evidence type="ECO:0000256" key="2">
    <source>
        <dbReference type="SAM" id="Phobius"/>
    </source>
</evidence>
<proteinExistence type="predicted"/>
<protein>
    <submittedName>
        <fullName evidence="3">Uncharacterized protein</fullName>
    </submittedName>
</protein>
<accession>A0ABU9BAC7</accession>
<reference evidence="3 4" key="1">
    <citation type="submission" date="2024-04" db="EMBL/GenBank/DDBJ databases">
        <title>Novel species of the genus Ideonella isolated from streams.</title>
        <authorList>
            <person name="Lu H."/>
        </authorList>
    </citation>
    <scope>NUCLEOTIDE SEQUENCE [LARGE SCALE GENOMIC DNA]</scope>
    <source>
        <strain evidence="3 4">BYS139W</strain>
    </source>
</reference>
<keyword evidence="2" id="KW-0472">Membrane</keyword>
<keyword evidence="2" id="KW-0812">Transmembrane</keyword>